<organism evidence="4 5">
    <name type="scientific">Desulfopila aestuarii DSM 18488</name>
    <dbReference type="NCBI Taxonomy" id="1121416"/>
    <lineage>
        <taxon>Bacteria</taxon>
        <taxon>Pseudomonadati</taxon>
        <taxon>Thermodesulfobacteriota</taxon>
        <taxon>Desulfobulbia</taxon>
        <taxon>Desulfobulbales</taxon>
        <taxon>Desulfocapsaceae</taxon>
        <taxon>Desulfopila</taxon>
    </lineage>
</organism>
<dbReference type="SMART" id="SM00091">
    <property type="entry name" value="PAS"/>
    <property type="match status" value="1"/>
</dbReference>
<feature type="transmembrane region" description="Helical" evidence="1">
    <location>
        <begin position="83"/>
        <end position="100"/>
    </location>
</feature>
<dbReference type="CDD" id="cd00130">
    <property type="entry name" value="PAS"/>
    <property type="match status" value="1"/>
</dbReference>
<dbReference type="PANTHER" id="PTHR45228:SF5">
    <property type="entry name" value="CYCLIC DI-GMP PHOSPHODIESTERASE VC_1348-RELATED"/>
    <property type="match status" value="1"/>
</dbReference>
<sequence>MSQVQQLSSPYIFEETRLLFYQRTLICLWLAVVFFPLFSILDYAYCNEYFSRFLLYRLIYVIILLAFINLLKQQTFKKLAPYLMYLAMVLGSLVISKMAVELGGFSSGYYVGILLMIAGALFVLPLSAATALFYGLSMYGVYLATVLTTLGLPEQNQIHFAVSNSFFFLSLVGIVATQSYDDLHTLHNQLRAKENIRKIHYKLSAYTDGLEETIQQRLIELQETDLKYQDLYNNIMDMVVLVDDEGIIHQFNNNCRTLLGIAEKELEGKNIRQLLRHEREKTDWLTHIILQLRGNLPLRSIQLNLVNILGEPLEVELSASRIEINHAPYFQLILRDISIQKSIERKLLDAERLIGTSRQAAIFGLARLAECRDDETGQHLSRIRSYTRILTEELASSHEYGPLIDDRFIDEIGYSAVLHDIGKVGIPDSILMKPGKLTEVEFELMKQHTIFGANVLAAADHGKENSSFLQLGRDIARSHHERWDSRGYPDGLPGDEIPLAARIISLADVYDALTSNRVYKPPFSHEESRAIIVRESGRQFDPHVVNAFLRRENDFKETRMRLLLQQPEPARNGS</sequence>
<dbReference type="STRING" id="1121416.SAMN02745220_02748"/>
<dbReference type="CDD" id="cd00077">
    <property type="entry name" value="HDc"/>
    <property type="match status" value="1"/>
</dbReference>
<accession>A0A1M7Y9E4</accession>
<dbReference type="RefSeq" id="WP_073614030.1">
    <property type="nucleotide sequence ID" value="NZ_FRFE01000013.1"/>
</dbReference>
<dbReference type="SUPFAM" id="SSF55785">
    <property type="entry name" value="PYP-like sensor domain (PAS domain)"/>
    <property type="match status" value="1"/>
</dbReference>
<feature type="transmembrane region" description="Helical" evidence="1">
    <location>
        <begin position="131"/>
        <end position="152"/>
    </location>
</feature>
<proteinExistence type="predicted"/>
<keyword evidence="1" id="KW-1133">Transmembrane helix</keyword>
<feature type="domain" description="PAS" evidence="2">
    <location>
        <begin position="224"/>
        <end position="278"/>
    </location>
</feature>
<dbReference type="InterPro" id="IPR052020">
    <property type="entry name" value="Cyclic_di-GMP/3'3'-cGAMP_PDE"/>
</dbReference>
<dbReference type="Pfam" id="PF13426">
    <property type="entry name" value="PAS_9"/>
    <property type="match status" value="1"/>
</dbReference>
<keyword evidence="5" id="KW-1185">Reference proteome</keyword>
<dbReference type="AlphaFoldDB" id="A0A1M7Y9E4"/>
<keyword evidence="1" id="KW-0472">Membrane</keyword>
<dbReference type="InterPro" id="IPR000014">
    <property type="entry name" value="PAS"/>
</dbReference>
<protein>
    <submittedName>
        <fullName evidence="4">PAS domain S-box-containing protein</fullName>
    </submittedName>
</protein>
<dbReference type="Gene3D" id="1.10.3210.10">
    <property type="entry name" value="Hypothetical protein af1432"/>
    <property type="match status" value="1"/>
</dbReference>
<dbReference type="PANTHER" id="PTHR45228">
    <property type="entry name" value="CYCLIC DI-GMP PHOSPHODIESTERASE TM_0186-RELATED"/>
    <property type="match status" value="1"/>
</dbReference>
<dbReference type="InterPro" id="IPR037522">
    <property type="entry name" value="HD_GYP_dom"/>
</dbReference>
<reference evidence="4 5" key="1">
    <citation type="submission" date="2016-12" db="EMBL/GenBank/DDBJ databases">
        <authorList>
            <person name="Song W.-J."/>
            <person name="Kurnit D.M."/>
        </authorList>
    </citation>
    <scope>NUCLEOTIDE SEQUENCE [LARGE SCALE GENOMIC DNA]</scope>
    <source>
        <strain evidence="4 5">DSM 18488</strain>
    </source>
</reference>
<feature type="transmembrane region" description="Helical" evidence="1">
    <location>
        <begin position="158"/>
        <end position="177"/>
    </location>
</feature>
<evidence type="ECO:0000259" key="3">
    <source>
        <dbReference type="PROSITE" id="PS51832"/>
    </source>
</evidence>
<dbReference type="Proteomes" id="UP000184603">
    <property type="component" value="Unassembled WGS sequence"/>
</dbReference>
<dbReference type="InterPro" id="IPR003607">
    <property type="entry name" value="HD/PDEase_dom"/>
</dbReference>
<evidence type="ECO:0000256" key="1">
    <source>
        <dbReference type="SAM" id="Phobius"/>
    </source>
</evidence>
<evidence type="ECO:0000313" key="5">
    <source>
        <dbReference type="Proteomes" id="UP000184603"/>
    </source>
</evidence>
<dbReference type="EMBL" id="FRFE01000013">
    <property type="protein sequence ID" value="SHO49237.1"/>
    <property type="molecule type" value="Genomic_DNA"/>
</dbReference>
<dbReference type="NCBIfam" id="TIGR00229">
    <property type="entry name" value="sensory_box"/>
    <property type="match status" value="1"/>
</dbReference>
<dbReference type="PROSITE" id="PS51832">
    <property type="entry name" value="HD_GYP"/>
    <property type="match status" value="1"/>
</dbReference>
<dbReference type="Pfam" id="PF13487">
    <property type="entry name" value="HD_5"/>
    <property type="match status" value="1"/>
</dbReference>
<dbReference type="Gene3D" id="3.30.450.20">
    <property type="entry name" value="PAS domain"/>
    <property type="match status" value="1"/>
</dbReference>
<dbReference type="SMART" id="SM00471">
    <property type="entry name" value="HDc"/>
    <property type="match status" value="1"/>
</dbReference>
<dbReference type="InterPro" id="IPR035965">
    <property type="entry name" value="PAS-like_dom_sf"/>
</dbReference>
<dbReference type="PROSITE" id="PS50112">
    <property type="entry name" value="PAS"/>
    <property type="match status" value="1"/>
</dbReference>
<evidence type="ECO:0000313" key="4">
    <source>
        <dbReference type="EMBL" id="SHO49237.1"/>
    </source>
</evidence>
<feature type="domain" description="HD-GYP" evidence="3">
    <location>
        <begin position="354"/>
        <end position="564"/>
    </location>
</feature>
<keyword evidence="1" id="KW-0812">Transmembrane</keyword>
<dbReference type="SUPFAM" id="SSF109604">
    <property type="entry name" value="HD-domain/PDEase-like"/>
    <property type="match status" value="1"/>
</dbReference>
<feature type="transmembrane region" description="Helical" evidence="1">
    <location>
        <begin position="53"/>
        <end position="71"/>
    </location>
</feature>
<feature type="transmembrane region" description="Helical" evidence="1">
    <location>
        <begin position="106"/>
        <end position="124"/>
    </location>
</feature>
<evidence type="ECO:0000259" key="2">
    <source>
        <dbReference type="PROSITE" id="PS50112"/>
    </source>
</evidence>
<name>A0A1M7Y9E4_9BACT</name>
<feature type="transmembrane region" description="Helical" evidence="1">
    <location>
        <begin position="20"/>
        <end position="41"/>
    </location>
</feature>
<gene>
    <name evidence="4" type="ORF">SAMN02745220_02748</name>
</gene>